<dbReference type="Proteomes" id="UP000077755">
    <property type="component" value="Chromosome 2"/>
</dbReference>
<reference evidence="1" key="2">
    <citation type="submission" date="2022-03" db="EMBL/GenBank/DDBJ databases">
        <title>Draft title - Genomic analysis of global carrot germplasm unveils the trajectory of domestication and the origin of high carotenoid orange carrot.</title>
        <authorList>
            <person name="Iorizzo M."/>
            <person name="Ellison S."/>
            <person name="Senalik D."/>
            <person name="Macko-Podgorni A."/>
            <person name="Grzebelus D."/>
            <person name="Bostan H."/>
            <person name="Rolling W."/>
            <person name="Curaba J."/>
            <person name="Simon P."/>
        </authorList>
    </citation>
    <scope>NUCLEOTIDE SEQUENCE</scope>
    <source>
        <tissue evidence="1">Leaf</tissue>
    </source>
</reference>
<dbReference type="EMBL" id="CP093344">
    <property type="protein sequence ID" value="WOG89842.1"/>
    <property type="molecule type" value="Genomic_DNA"/>
</dbReference>
<reference evidence="1" key="1">
    <citation type="journal article" date="2016" name="Nat. Genet.">
        <title>A high-quality carrot genome assembly provides new insights into carotenoid accumulation and asterid genome evolution.</title>
        <authorList>
            <person name="Iorizzo M."/>
            <person name="Ellison S."/>
            <person name="Senalik D."/>
            <person name="Zeng P."/>
            <person name="Satapoomin P."/>
            <person name="Huang J."/>
            <person name="Bowman M."/>
            <person name="Iovene M."/>
            <person name="Sanseverino W."/>
            <person name="Cavagnaro P."/>
            <person name="Yildiz M."/>
            <person name="Macko-Podgorni A."/>
            <person name="Moranska E."/>
            <person name="Grzebelus E."/>
            <person name="Grzebelus D."/>
            <person name="Ashrafi H."/>
            <person name="Zheng Z."/>
            <person name="Cheng S."/>
            <person name="Spooner D."/>
            <person name="Van Deynze A."/>
            <person name="Simon P."/>
        </authorList>
    </citation>
    <scope>NUCLEOTIDE SEQUENCE</scope>
    <source>
        <tissue evidence="1">Leaf</tissue>
    </source>
</reference>
<dbReference type="AlphaFoldDB" id="A0A161XJ14"/>
<accession>A0A161XJ14</accession>
<name>A0A161XJ14_DAUCS</name>
<evidence type="ECO:0000313" key="2">
    <source>
        <dbReference type="Proteomes" id="UP000077755"/>
    </source>
</evidence>
<sequence>MASLLLLASELLKHSHTDLTCSSSPALPFYSCGATNSAGVPCFTENRAAKLPERALTSRQFCNEKEDFEEDIADLRICVVDIVWP</sequence>
<evidence type="ECO:0000313" key="1">
    <source>
        <dbReference type="EMBL" id="WOG89842.1"/>
    </source>
</evidence>
<protein>
    <submittedName>
        <fullName evidence="1">Uncharacterized protein</fullName>
    </submittedName>
</protein>
<proteinExistence type="predicted"/>
<organism evidence="1 2">
    <name type="scientific">Daucus carota subsp. sativus</name>
    <name type="common">Carrot</name>
    <dbReference type="NCBI Taxonomy" id="79200"/>
    <lineage>
        <taxon>Eukaryota</taxon>
        <taxon>Viridiplantae</taxon>
        <taxon>Streptophyta</taxon>
        <taxon>Embryophyta</taxon>
        <taxon>Tracheophyta</taxon>
        <taxon>Spermatophyta</taxon>
        <taxon>Magnoliopsida</taxon>
        <taxon>eudicotyledons</taxon>
        <taxon>Gunneridae</taxon>
        <taxon>Pentapetalae</taxon>
        <taxon>asterids</taxon>
        <taxon>campanulids</taxon>
        <taxon>Apiales</taxon>
        <taxon>Apiaceae</taxon>
        <taxon>Apioideae</taxon>
        <taxon>Scandiceae</taxon>
        <taxon>Daucinae</taxon>
        <taxon>Daucus</taxon>
        <taxon>Daucus sect. Daucus</taxon>
    </lineage>
</organism>
<keyword evidence="2" id="KW-1185">Reference proteome</keyword>
<gene>
    <name evidence="1" type="ORF">DCAR_0209081</name>
</gene>
<dbReference type="Gramene" id="KZN07199">
    <property type="protein sequence ID" value="KZN07199"/>
    <property type="gene ID" value="DCAR_008036"/>
</dbReference>